<reference evidence="18 20" key="1">
    <citation type="journal article" date="2011" name="Nature">
        <title>The Medicago genome provides insight into the evolution of rhizobial symbioses.</title>
        <authorList>
            <person name="Young N.D."/>
            <person name="Debelle F."/>
            <person name="Oldroyd G.E."/>
            <person name="Geurts R."/>
            <person name="Cannon S.B."/>
            <person name="Udvardi M.K."/>
            <person name="Benedito V.A."/>
            <person name="Mayer K.F."/>
            <person name="Gouzy J."/>
            <person name="Schoof H."/>
            <person name="Van de Peer Y."/>
            <person name="Proost S."/>
            <person name="Cook D.R."/>
            <person name="Meyers B.C."/>
            <person name="Spannagl M."/>
            <person name="Cheung F."/>
            <person name="De Mita S."/>
            <person name="Krishnakumar V."/>
            <person name="Gundlach H."/>
            <person name="Zhou S."/>
            <person name="Mudge J."/>
            <person name="Bharti A.K."/>
            <person name="Murray J.D."/>
            <person name="Naoumkina M.A."/>
            <person name="Rosen B."/>
            <person name="Silverstein K.A."/>
            <person name="Tang H."/>
            <person name="Rombauts S."/>
            <person name="Zhao P.X."/>
            <person name="Zhou P."/>
            <person name="Barbe V."/>
            <person name="Bardou P."/>
            <person name="Bechner M."/>
            <person name="Bellec A."/>
            <person name="Berger A."/>
            <person name="Berges H."/>
            <person name="Bidwell S."/>
            <person name="Bisseling T."/>
            <person name="Choisne N."/>
            <person name="Couloux A."/>
            <person name="Denny R."/>
            <person name="Deshpande S."/>
            <person name="Dai X."/>
            <person name="Doyle J.J."/>
            <person name="Dudez A.M."/>
            <person name="Farmer A.D."/>
            <person name="Fouteau S."/>
            <person name="Franken C."/>
            <person name="Gibelin C."/>
            <person name="Gish J."/>
            <person name="Goldstein S."/>
            <person name="Gonzalez A.J."/>
            <person name="Green P.J."/>
            <person name="Hallab A."/>
            <person name="Hartog M."/>
            <person name="Hua A."/>
            <person name="Humphray S.J."/>
            <person name="Jeong D.H."/>
            <person name="Jing Y."/>
            <person name="Jocker A."/>
            <person name="Kenton S.M."/>
            <person name="Kim D.J."/>
            <person name="Klee K."/>
            <person name="Lai H."/>
            <person name="Lang C."/>
            <person name="Lin S."/>
            <person name="Macmil S.L."/>
            <person name="Magdelenat G."/>
            <person name="Matthews L."/>
            <person name="McCorrison J."/>
            <person name="Monaghan E.L."/>
            <person name="Mun J.H."/>
            <person name="Najar F.Z."/>
            <person name="Nicholson C."/>
            <person name="Noirot C."/>
            <person name="O'Bleness M."/>
            <person name="Paule C.R."/>
            <person name="Poulain J."/>
            <person name="Prion F."/>
            <person name="Qin B."/>
            <person name="Qu C."/>
            <person name="Retzel E.F."/>
            <person name="Riddle C."/>
            <person name="Sallet E."/>
            <person name="Samain S."/>
            <person name="Samson N."/>
            <person name="Sanders I."/>
            <person name="Saurat O."/>
            <person name="Scarpelli C."/>
            <person name="Schiex T."/>
            <person name="Segurens B."/>
            <person name="Severin A.J."/>
            <person name="Sherrier D.J."/>
            <person name="Shi R."/>
            <person name="Sims S."/>
            <person name="Singer S.R."/>
            <person name="Sinharoy S."/>
            <person name="Sterck L."/>
            <person name="Viollet A."/>
            <person name="Wang B.B."/>
            <person name="Wang K."/>
            <person name="Wang M."/>
            <person name="Wang X."/>
            <person name="Warfsmann J."/>
            <person name="Weissenbach J."/>
            <person name="White D.D."/>
            <person name="White J.D."/>
            <person name="Wiley G.B."/>
            <person name="Wincker P."/>
            <person name="Xing Y."/>
            <person name="Yang L."/>
            <person name="Yao Z."/>
            <person name="Ying F."/>
            <person name="Zhai J."/>
            <person name="Zhou L."/>
            <person name="Zuber A."/>
            <person name="Denarie J."/>
            <person name="Dixon R.A."/>
            <person name="May G.D."/>
            <person name="Schwartz D.C."/>
            <person name="Rogers J."/>
            <person name="Quetier F."/>
            <person name="Town C.D."/>
            <person name="Roe B.A."/>
        </authorList>
    </citation>
    <scope>NUCLEOTIDE SEQUENCE [LARGE SCALE GENOMIC DNA]</scope>
    <source>
        <strain evidence="18">A17</strain>
        <strain evidence="19 20">cv. Jemalong A17</strain>
    </source>
</reference>
<dbReference type="GO" id="GO:0005524">
    <property type="term" value="F:ATP binding"/>
    <property type="evidence" value="ECO:0007669"/>
    <property type="project" value="UniProtKB-UniRule"/>
</dbReference>
<dbReference type="EnsemblPlants" id="KEH43939">
    <property type="protein sequence ID" value="KEH43939"/>
    <property type="gene ID" value="MTR_1g105600"/>
</dbReference>
<dbReference type="PROSITE" id="PS00107">
    <property type="entry name" value="PROTEIN_KINASE_ATP"/>
    <property type="match status" value="1"/>
</dbReference>
<dbReference type="FunFam" id="1.10.510.10:FF:000129">
    <property type="entry name" value="cysteine-rich receptor-like protein kinase 10"/>
    <property type="match status" value="1"/>
</dbReference>
<reference evidence="19" key="3">
    <citation type="submission" date="2015-04" db="UniProtKB">
        <authorList>
            <consortium name="EnsemblPlants"/>
        </authorList>
    </citation>
    <scope>IDENTIFICATION</scope>
    <source>
        <strain evidence="19">cv. Jemalong A17</strain>
    </source>
</reference>
<feature type="binding site" evidence="14">
    <location>
        <position position="628"/>
    </location>
    <ligand>
        <name>ATP</name>
        <dbReference type="ChEBI" id="CHEBI:30616"/>
    </ligand>
</feature>
<keyword evidence="11 15" id="KW-0472">Membrane</keyword>
<dbReference type="PROSITE" id="PS50011">
    <property type="entry name" value="PROTEIN_KINASE_DOM"/>
    <property type="match status" value="1"/>
</dbReference>
<dbReference type="AlphaFoldDB" id="A0A072VPL3"/>
<keyword evidence="6" id="KW-0677">Repeat</keyword>
<dbReference type="GO" id="GO:0007165">
    <property type="term" value="P:signal transduction"/>
    <property type="evidence" value="ECO:0000318"/>
    <property type="project" value="GO_Central"/>
</dbReference>
<dbReference type="SMART" id="SM00220">
    <property type="entry name" value="S_TKc"/>
    <property type="match status" value="1"/>
</dbReference>
<dbReference type="GO" id="GO:0004674">
    <property type="term" value="F:protein serine/threonine kinase activity"/>
    <property type="evidence" value="ECO:0000318"/>
    <property type="project" value="GO_Central"/>
</dbReference>
<evidence type="ECO:0000256" key="1">
    <source>
        <dbReference type="ARBA" id="ARBA00004167"/>
    </source>
</evidence>
<dbReference type="Pfam" id="PF07714">
    <property type="entry name" value="PK_Tyr_Ser-Thr"/>
    <property type="match status" value="1"/>
</dbReference>
<feature type="domain" description="Protein kinase" evidence="16">
    <location>
        <begin position="600"/>
        <end position="877"/>
    </location>
</feature>
<dbReference type="GO" id="GO:0005886">
    <property type="term" value="C:plasma membrane"/>
    <property type="evidence" value="ECO:0000318"/>
    <property type="project" value="GO_Central"/>
</dbReference>
<keyword evidence="8" id="KW-0418">Kinase</keyword>
<dbReference type="InterPro" id="IPR008271">
    <property type="entry name" value="Ser/Thr_kinase_AS"/>
</dbReference>
<dbReference type="PaxDb" id="3880-AES85119"/>
<feature type="domain" description="Gnk2-homologous" evidence="17">
    <location>
        <begin position="289"/>
        <end position="389"/>
    </location>
</feature>
<keyword evidence="2" id="KW-0723">Serine/threonine-protein kinase</keyword>
<dbReference type="Gene3D" id="1.10.510.10">
    <property type="entry name" value="Transferase(Phosphotransferase) domain 1"/>
    <property type="match status" value="1"/>
</dbReference>
<keyword evidence="9 14" id="KW-0067">ATP-binding</keyword>
<evidence type="ECO:0000259" key="17">
    <source>
        <dbReference type="PROSITE" id="PS51473"/>
    </source>
</evidence>
<feature type="transmembrane region" description="Helical" evidence="15">
    <location>
        <begin position="535"/>
        <end position="558"/>
    </location>
</feature>
<evidence type="ECO:0000256" key="12">
    <source>
        <dbReference type="ARBA" id="ARBA00023170"/>
    </source>
</evidence>
<evidence type="ECO:0000256" key="11">
    <source>
        <dbReference type="ARBA" id="ARBA00023136"/>
    </source>
</evidence>
<dbReference type="EMBL" id="CM001217">
    <property type="protein sequence ID" value="KEH43939.1"/>
    <property type="molecule type" value="Genomic_DNA"/>
</dbReference>
<dbReference type="GO" id="GO:0009626">
    <property type="term" value="P:plant-type hypersensitive response"/>
    <property type="evidence" value="ECO:0000318"/>
    <property type="project" value="GO_Central"/>
</dbReference>
<dbReference type="eggNOG" id="KOG1187">
    <property type="taxonomic scope" value="Eukaryota"/>
</dbReference>
<evidence type="ECO:0000313" key="20">
    <source>
        <dbReference type="Proteomes" id="UP000002051"/>
    </source>
</evidence>
<keyword evidence="7 14" id="KW-0547">Nucleotide-binding</keyword>
<evidence type="ECO:0000256" key="4">
    <source>
        <dbReference type="ARBA" id="ARBA00022692"/>
    </source>
</evidence>
<dbReference type="GO" id="GO:0042742">
    <property type="term" value="P:defense response to bacterium"/>
    <property type="evidence" value="ECO:0000318"/>
    <property type="project" value="GO_Central"/>
</dbReference>
<accession>A0A072VPL3</accession>
<dbReference type="PROSITE" id="PS51473">
    <property type="entry name" value="GNK2"/>
    <property type="match status" value="4"/>
</dbReference>
<dbReference type="CDD" id="cd14066">
    <property type="entry name" value="STKc_IRAK"/>
    <property type="match status" value="1"/>
</dbReference>
<evidence type="ECO:0000256" key="9">
    <source>
        <dbReference type="ARBA" id="ARBA00022840"/>
    </source>
</evidence>
<evidence type="ECO:0000256" key="13">
    <source>
        <dbReference type="ARBA" id="ARBA00023180"/>
    </source>
</evidence>
<comment type="subcellular location">
    <subcellularLocation>
        <location evidence="1">Membrane</location>
        <topology evidence="1">Single-pass membrane protein</topology>
    </subcellularLocation>
</comment>
<keyword evidence="4 15" id="KW-0812">Transmembrane</keyword>
<feature type="domain" description="Gnk2-homologous" evidence="17">
    <location>
        <begin position="37"/>
        <end position="147"/>
    </location>
</feature>
<dbReference type="InterPro" id="IPR017441">
    <property type="entry name" value="Protein_kinase_ATP_BS"/>
</dbReference>
<dbReference type="InterPro" id="IPR000719">
    <property type="entry name" value="Prot_kinase_dom"/>
</dbReference>
<keyword evidence="13" id="KW-0325">Glycoprotein</keyword>
<evidence type="ECO:0000256" key="5">
    <source>
        <dbReference type="ARBA" id="ARBA00022729"/>
    </source>
</evidence>
<reference evidence="18 20" key="2">
    <citation type="journal article" date="2014" name="BMC Genomics">
        <title>An improved genome release (version Mt4.0) for the model legume Medicago truncatula.</title>
        <authorList>
            <person name="Tang H."/>
            <person name="Krishnakumar V."/>
            <person name="Bidwell S."/>
            <person name="Rosen B."/>
            <person name="Chan A."/>
            <person name="Zhou S."/>
            <person name="Gentzbittel L."/>
            <person name="Childs K.L."/>
            <person name="Yandell M."/>
            <person name="Gundlach H."/>
            <person name="Mayer K.F."/>
            <person name="Schwartz D.C."/>
            <person name="Town C.D."/>
        </authorList>
    </citation>
    <scope>GENOME REANNOTATION</scope>
    <source>
        <strain evidence="18">A17</strain>
        <strain evidence="19 20">cv. Jemalong A17</strain>
    </source>
</reference>
<protein>
    <submittedName>
        <fullName evidence="18">Cysteine-rich receptor-kinase-like protein</fullName>
    </submittedName>
</protein>
<evidence type="ECO:0000256" key="15">
    <source>
        <dbReference type="SAM" id="Phobius"/>
    </source>
</evidence>
<feature type="domain" description="Gnk2-homologous" evidence="17">
    <location>
        <begin position="399"/>
        <end position="508"/>
    </location>
</feature>
<evidence type="ECO:0000256" key="3">
    <source>
        <dbReference type="ARBA" id="ARBA00022679"/>
    </source>
</evidence>
<feature type="domain" description="Gnk2-homologous" evidence="17">
    <location>
        <begin position="153"/>
        <end position="263"/>
    </location>
</feature>
<dbReference type="Pfam" id="PF01657">
    <property type="entry name" value="Stress-antifung"/>
    <property type="match status" value="4"/>
</dbReference>
<dbReference type="InterPro" id="IPR001245">
    <property type="entry name" value="Ser-Thr/Tyr_kinase_cat_dom"/>
</dbReference>
<evidence type="ECO:0000256" key="6">
    <source>
        <dbReference type="ARBA" id="ARBA00022737"/>
    </source>
</evidence>
<dbReference type="HOGENOM" id="CLU_000288_35_1_1"/>
<keyword evidence="12 18" id="KW-0675">Receptor</keyword>
<evidence type="ECO:0000313" key="19">
    <source>
        <dbReference type="EnsemblPlants" id="KEH43939"/>
    </source>
</evidence>
<keyword evidence="20" id="KW-1185">Reference proteome</keyword>
<dbReference type="InterPro" id="IPR011009">
    <property type="entry name" value="Kinase-like_dom_sf"/>
</dbReference>
<keyword evidence="10 15" id="KW-1133">Transmembrane helix</keyword>
<evidence type="ECO:0000313" key="18">
    <source>
        <dbReference type="EMBL" id="KEH43939.1"/>
    </source>
</evidence>
<evidence type="ECO:0000256" key="7">
    <source>
        <dbReference type="ARBA" id="ARBA00022741"/>
    </source>
</evidence>
<organism evidence="18 20">
    <name type="scientific">Medicago truncatula</name>
    <name type="common">Barrel medic</name>
    <name type="synonym">Medicago tribuloides</name>
    <dbReference type="NCBI Taxonomy" id="3880"/>
    <lineage>
        <taxon>Eukaryota</taxon>
        <taxon>Viridiplantae</taxon>
        <taxon>Streptophyta</taxon>
        <taxon>Embryophyta</taxon>
        <taxon>Tracheophyta</taxon>
        <taxon>Spermatophyta</taxon>
        <taxon>Magnoliopsida</taxon>
        <taxon>eudicotyledons</taxon>
        <taxon>Gunneridae</taxon>
        <taxon>Pentapetalae</taxon>
        <taxon>rosids</taxon>
        <taxon>fabids</taxon>
        <taxon>Fabales</taxon>
        <taxon>Fabaceae</taxon>
        <taxon>Papilionoideae</taxon>
        <taxon>50 kb inversion clade</taxon>
        <taxon>NPAAA clade</taxon>
        <taxon>Hologalegina</taxon>
        <taxon>IRL clade</taxon>
        <taxon>Trifolieae</taxon>
        <taxon>Medicago</taxon>
    </lineage>
</organism>
<dbReference type="PANTHER" id="PTHR27002:SF847">
    <property type="entry name" value="CYSTEINE-RICH RECEPTOR-KINASE-LIKE PROTEIN"/>
    <property type="match status" value="1"/>
</dbReference>
<dbReference type="Proteomes" id="UP000002051">
    <property type="component" value="Unassembled WGS sequence"/>
</dbReference>
<evidence type="ECO:0000256" key="2">
    <source>
        <dbReference type="ARBA" id="ARBA00022527"/>
    </source>
</evidence>
<name>A0A072VPL3_MEDTR</name>
<evidence type="ECO:0000256" key="10">
    <source>
        <dbReference type="ARBA" id="ARBA00022989"/>
    </source>
</evidence>
<dbReference type="Gene3D" id="3.30.430.20">
    <property type="entry name" value="Gnk2 domain, C-X8-C-X2-C motif"/>
    <property type="match status" value="4"/>
</dbReference>
<dbReference type="Gene3D" id="3.30.200.20">
    <property type="entry name" value="Phosphorylase Kinase, domain 1"/>
    <property type="match status" value="1"/>
</dbReference>
<evidence type="ECO:0000259" key="16">
    <source>
        <dbReference type="PROSITE" id="PS50011"/>
    </source>
</evidence>
<dbReference type="InterPro" id="IPR038408">
    <property type="entry name" value="GNK2_sf"/>
</dbReference>
<dbReference type="CDD" id="cd23509">
    <property type="entry name" value="Gnk2-like"/>
    <property type="match status" value="4"/>
</dbReference>
<proteinExistence type="predicted"/>
<keyword evidence="3" id="KW-0808">Transferase</keyword>
<dbReference type="PROSITE" id="PS00108">
    <property type="entry name" value="PROTEIN_KINASE_ST"/>
    <property type="match status" value="1"/>
</dbReference>
<evidence type="ECO:0000256" key="14">
    <source>
        <dbReference type="PROSITE-ProRule" id="PRU10141"/>
    </source>
</evidence>
<dbReference type="InterPro" id="IPR002902">
    <property type="entry name" value="GNK2"/>
</dbReference>
<sequence>MVVQSKTNKHSTASFNRVFIFILVCFVNFVTTKAENDGLLFMSCSDNKTTPNSAFQLNLRTLLLDLSSNATANKEFYNTTVADKNHSSNTVYGLFMCKGDVPTHLCSERVTNVTRANLSSDYSDCSLSKEVVIMYKECMVQYSNYSFFPTADFSSPSISCHHVNVSNKAIFERLVYKTLNGVADEAANFSIGFQKYATKEATVSGFQTLYFQAQCTPDLSPKDCRKCLNITITGVLKTCKLSNAMVANSETYSCYIRYDVYPFYRPSNAPTPQELVPASNTIDSKYSQHPAYLSHNCSINEPVNNDFLSNLKTFFTSLSSNAIRTSFLKTTVDTANGLFMCRGDISISPTLCQLCIQHATKRILSECPSSKEAIIWYDKCLLRYSYHSLLSRIDTSAPKFHQFNLANSSNLNLLHRFTTWKLADILHEVGNLQTGDRTIKNYETRSVKLNDLQPIYTLAQCTPDLSDTDCRACLQNIFQNEIPWSSLASPEGKILYPSCYMMFGLSQFYNNDDEPEMFGQVSPPPTIKEDEKRRLQMVVVVVPVILSTLLLTFSYYLLRKRARKSSYKALILKENFGHESTTLEGLQFEMDVIRTATDNFSHENKIGKGGFGEVYKGILFDGRHIAVKRLSSNSKQGIVEFKNEILLIAKLQQRNLVALIGFCLEEQEKILIYEYVPNGSLDYILFDTRQQNLSWDQRYKIIGGTALGILYLHEYSRLKVIHRDLKPSNVLLDENMNPKISDFGMARIVQIDQDRGHTNKIAGTRGYMSPEYAMLGHFSEKSDVFSFGVIVLEIITGKRNINPYESHHFTEGLTSYVWRQWKNETPLIILDPKIENYSRIEVIKCIQIGLLCVQENPNVRPTMATVVSYLNSHSPELSSPQEPAFFLHDRTNQDIAAQKSSSVNNFVSFSVNEGLA</sequence>
<keyword evidence="5" id="KW-0732">Signal</keyword>
<dbReference type="FunFam" id="3.30.200.20:FF:000727">
    <property type="entry name" value="Cysteine-rich RLK (RECEPTOR-like protein kinase) 23"/>
    <property type="match status" value="1"/>
</dbReference>
<dbReference type="SUPFAM" id="SSF56112">
    <property type="entry name" value="Protein kinase-like (PK-like)"/>
    <property type="match status" value="1"/>
</dbReference>
<dbReference type="PANTHER" id="PTHR27002">
    <property type="entry name" value="RECEPTOR-LIKE SERINE/THREONINE-PROTEIN KINASE SD1-8"/>
    <property type="match status" value="1"/>
</dbReference>
<evidence type="ECO:0000256" key="8">
    <source>
        <dbReference type="ARBA" id="ARBA00022777"/>
    </source>
</evidence>
<gene>
    <name evidence="18" type="ordered locus">MTR_1g105600</name>
</gene>